<comment type="caution">
    <text evidence="1">The sequence shown here is derived from an EMBL/GenBank/DDBJ whole genome shotgun (WGS) entry which is preliminary data.</text>
</comment>
<dbReference type="PANTHER" id="PTHR48100:SF1">
    <property type="entry name" value="HISTIDINE PHOSPHATASE FAMILY PROTEIN-RELATED"/>
    <property type="match status" value="1"/>
</dbReference>
<sequence length="196" mass="20705">MEGATRFWWVRHAPVDAAPGEIVGVLDRPCRAMDAAAVSALRHVLPPDAAAVTSGLARCRATADALGFSQAVTEPGLREQDFGAWQGRTWADLPFSETGDFWEAPATARPPGGESFADQVARVRACIERLAEARAGHDVVAVVHAGTIRAALALAMGLEADPAPALCFGVEPLSLTRVDLVAEGAAVHLVNWRPRP</sequence>
<reference evidence="1 2" key="1">
    <citation type="journal article" date="2013" name="Genome Announc.">
        <title>Draft Genome Sequence of an Alphaproteobacterium, Caenispirillum salinarum AK4(T), Isolated from a Solar Saltern.</title>
        <authorList>
            <person name="Khatri I."/>
            <person name="Singh A."/>
            <person name="Korpole S."/>
            <person name="Pinnaka A.K."/>
            <person name="Subramanian S."/>
        </authorList>
    </citation>
    <scope>NUCLEOTIDE SEQUENCE [LARGE SCALE GENOMIC DNA]</scope>
    <source>
        <strain evidence="1 2">AK4</strain>
    </source>
</reference>
<keyword evidence="2" id="KW-1185">Reference proteome</keyword>
<evidence type="ECO:0000313" key="2">
    <source>
        <dbReference type="Proteomes" id="UP000009881"/>
    </source>
</evidence>
<dbReference type="GO" id="GO:0005737">
    <property type="term" value="C:cytoplasm"/>
    <property type="evidence" value="ECO:0007669"/>
    <property type="project" value="TreeGrafter"/>
</dbReference>
<dbReference type="OrthoDB" id="8347407at2"/>
<accession>K9H4S4</accession>
<dbReference type="Proteomes" id="UP000009881">
    <property type="component" value="Unassembled WGS sequence"/>
</dbReference>
<dbReference type="PANTHER" id="PTHR48100">
    <property type="entry name" value="BROAD-SPECIFICITY PHOSPHATASE YOR283W-RELATED"/>
    <property type="match status" value="1"/>
</dbReference>
<proteinExistence type="predicted"/>
<evidence type="ECO:0000313" key="1">
    <source>
        <dbReference type="EMBL" id="EKV32562.1"/>
    </source>
</evidence>
<dbReference type="EMBL" id="ANHY01000003">
    <property type="protein sequence ID" value="EKV32562.1"/>
    <property type="molecule type" value="Genomic_DNA"/>
</dbReference>
<dbReference type="eggNOG" id="COG0406">
    <property type="taxonomic scope" value="Bacteria"/>
</dbReference>
<dbReference type="AlphaFoldDB" id="K9H4S4"/>
<dbReference type="SUPFAM" id="SSF53254">
    <property type="entry name" value="Phosphoglycerate mutase-like"/>
    <property type="match status" value="1"/>
</dbReference>
<dbReference type="RefSeq" id="WP_009539050.1">
    <property type="nucleotide sequence ID" value="NZ_ANHY01000003.1"/>
</dbReference>
<protein>
    <submittedName>
        <fullName evidence="1">Phosphoglycerate mutase</fullName>
    </submittedName>
</protein>
<name>K9H4S4_9PROT</name>
<dbReference type="GO" id="GO:0016791">
    <property type="term" value="F:phosphatase activity"/>
    <property type="evidence" value="ECO:0007669"/>
    <property type="project" value="TreeGrafter"/>
</dbReference>
<gene>
    <name evidence="1" type="ORF">C882_2641</name>
</gene>
<dbReference type="STRING" id="1238182.C882_2641"/>
<dbReference type="InterPro" id="IPR050275">
    <property type="entry name" value="PGM_Phosphatase"/>
</dbReference>
<organism evidence="1 2">
    <name type="scientific">Caenispirillum salinarum AK4</name>
    <dbReference type="NCBI Taxonomy" id="1238182"/>
    <lineage>
        <taxon>Bacteria</taxon>
        <taxon>Pseudomonadati</taxon>
        <taxon>Pseudomonadota</taxon>
        <taxon>Alphaproteobacteria</taxon>
        <taxon>Rhodospirillales</taxon>
        <taxon>Novispirillaceae</taxon>
        <taxon>Caenispirillum</taxon>
    </lineage>
</organism>
<dbReference type="Gene3D" id="3.40.50.1240">
    <property type="entry name" value="Phosphoglycerate mutase-like"/>
    <property type="match status" value="1"/>
</dbReference>
<dbReference type="Pfam" id="PF00300">
    <property type="entry name" value="His_Phos_1"/>
    <property type="match status" value="1"/>
</dbReference>
<dbReference type="InterPro" id="IPR013078">
    <property type="entry name" value="His_Pase_superF_clade-1"/>
</dbReference>
<dbReference type="InterPro" id="IPR029033">
    <property type="entry name" value="His_PPase_superfam"/>
</dbReference>
<dbReference type="CDD" id="cd07067">
    <property type="entry name" value="HP_PGM_like"/>
    <property type="match status" value="1"/>
</dbReference>